<comment type="caution">
    <text evidence="2">The sequence shown here is derived from an EMBL/GenBank/DDBJ whole genome shotgun (WGS) entry which is preliminary data.</text>
</comment>
<feature type="non-terminal residue" evidence="2">
    <location>
        <position position="66"/>
    </location>
</feature>
<accession>A0A699RAZ4</accession>
<organism evidence="2">
    <name type="scientific">Tanacetum cinerariifolium</name>
    <name type="common">Dalmatian daisy</name>
    <name type="synonym">Chrysanthemum cinerariifolium</name>
    <dbReference type="NCBI Taxonomy" id="118510"/>
    <lineage>
        <taxon>Eukaryota</taxon>
        <taxon>Viridiplantae</taxon>
        <taxon>Streptophyta</taxon>
        <taxon>Embryophyta</taxon>
        <taxon>Tracheophyta</taxon>
        <taxon>Spermatophyta</taxon>
        <taxon>Magnoliopsida</taxon>
        <taxon>eudicotyledons</taxon>
        <taxon>Gunneridae</taxon>
        <taxon>Pentapetalae</taxon>
        <taxon>asterids</taxon>
        <taxon>campanulids</taxon>
        <taxon>Asterales</taxon>
        <taxon>Asteraceae</taxon>
        <taxon>Asteroideae</taxon>
        <taxon>Anthemideae</taxon>
        <taxon>Anthemidinae</taxon>
        <taxon>Tanacetum</taxon>
    </lineage>
</organism>
<dbReference type="AlphaFoldDB" id="A0A699RAZ4"/>
<feature type="compositionally biased region" description="Acidic residues" evidence="1">
    <location>
        <begin position="1"/>
        <end position="17"/>
    </location>
</feature>
<feature type="region of interest" description="Disordered" evidence="1">
    <location>
        <begin position="1"/>
        <end position="66"/>
    </location>
</feature>
<evidence type="ECO:0000256" key="1">
    <source>
        <dbReference type="SAM" id="MobiDB-lite"/>
    </source>
</evidence>
<sequence length="66" mass="6876">MLVEQEADEEGDADEHVEEVNAGDAAQGDNSAAHGEVPTITKEPSIPSPTPPTPPPQPPQDLFSTS</sequence>
<gene>
    <name evidence="2" type="ORF">Tci_854995</name>
</gene>
<reference evidence="2" key="1">
    <citation type="journal article" date="2019" name="Sci. Rep.">
        <title>Draft genome of Tanacetum cinerariifolium, the natural source of mosquito coil.</title>
        <authorList>
            <person name="Yamashiro T."/>
            <person name="Shiraishi A."/>
            <person name="Satake H."/>
            <person name="Nakayama K."/>
        </authorList>
    </citation>
    <scope>NUCLEOTIDE SEQUENCE</scope>
</reference>
<feature type="compositionally biased region" description="Pro residues" evidence="1">
    <location>
        <begin position="46"/>
        <end position="59"/>
    </location>
</feature>
<evidence type="ECO:0000313" key="2">
    <source>
        <dbReference type="EMBL" id="GFC83025.1"/>
    </source>
</evidence>
<dbReference type="EMBL" id="BKCJ011087443">
    <property type="protein sequence ID" value="GFC83025.1"/>
    <property type="molecule type" value="Genomic_DNA"/>
</dbReference>
<protein>
    <submittedName>
        <fullName evidence="2">Uncharacterized protein</fullName>
    </submittedName>
</protein>
<proteinExistence type="predicted"/>
<name>A0A699RAZ4_TANCI</name>